<accession>J3L809</accession>
<dbReference type="Gramene" id="OB01G53650.1">
    <property type="protein sequence ID" value="OB01G53650.1"/>
    <property type="gene ID" value="OB01G53650"/>
</dbReference>
<protein>
    <recommendedName>
        <fullName evidence="1">Apple domain-containing protein</fullName>
    </recommendedName>
</protein>
<sequence length="85" mass="9801">MAYFNSRDTSMRTLERVNEEACKKACLGDCACMAAQFVYGFDPNDGYCYLQSEVLSLETMRPEIFHYNSTMHIKIAQGKSPRRLF</sequence>
<feature type="domain" description="Apple" evidence="1">
    <location>
        <begin position="8"/>
        <end position="35"/>
    </location>
</feature>
<dbReference type="Proteomes" id="UP000006038">
    <property type="component" value="Chromosome 1"/>
</dbReference>
<dbReference type="EnsemblPlants" id="OB01G53650.1">
    <property type="protein sequence ID" value="OB01G53650.1"/>
    <property type="gene ID" value="OB01G53650"/>
</dbReference>
<dbReference type="OMA" id="VNEEACK"/>
<keyword evidence="3" id="KW-1185">Reference proteome</keyword>
<dbReference type="HOGENOM" id="CLU_2516236_0_0_1"/>
<reference evidence="2" key="1">
    <citation type="journal article" date="2013" name="Nat. Commun.">
        <title>Whole-genome sequencing of Oryza brachyantha reveals mechanisms underlying Oryza genome evolution.</title>
        <authorList>
            <person name="Chen J."/>
            <person name="Huang Q."/>
            <person name="Gao D."/>
            <person name="Wang J."/>
            <person name="Lang Y."/>
            <person name="Liu T."/>
            <person name="Li B."/>
            <person name="Bai Z."/>
            <person name="Luis Goicoechea J."/>
            <person name="Liang C."/>
            <person name="Chen C."/>
            <person name="Zhang W."/>
            <person name="Sun S."/>
            <person name="Liao Y."/>
            <person name="Zhang X."/>
            <person name="Yang L."/>
            <person name="Song C."/>
            <person name="Wang M."/>
            <person name="Shi J."/>
            <person name="Liu G."/>
            <person name="Liu J."/>
            <person name="Zhou H."/>
            <person name="Zhou W."/>
            <person name="Yu Q."/>
            <person name="An N."/>
            <person name="Chen Y."/>
            <person name="Cai Q."/>
            <person name="Wang B."/>
            <person name="Liu B."/>
            <person name="Min J."/>
            <person name="Huang Y."/>
            <person name="Wu H."/>
            <person name="Li Z."/>
            <person name="Zhang Y."/>
            <person name="Yin Y."/>
            <person name="Song W."/>
            <person name="Jiang J."/>
            <person name="Jackson S.A."/>
            <person name="Wing R.A."/>
            <person name="Wang J."/>
            <person name="Chen M."/>
        </authorList>
    </citation>
    <scope>NUCLEOTIDE SEQUENCE [LARGE SCALE GENOMIC DNA]</scope>
    <source>
        <strain evidence="2">cv. IRGC 101232</strain>
    </source>
</reference>
<dbReference type="InterPro" id="IPR003609">
    <property type="entry name" value="Pan_app"/>
</dbReference>
<organism evidence="2">
    <name type="scientific">Oryza brachyantha</name>
    <name type="common">malo sina</name>
    <dbReference type="NCBI Taxonomy" id="4533"/>
    <lineage>
        <taxon>Eukaryota</taxon>
        <taxon>Viridiplantae</taxon>
        <taxon>Streptophyta</taxon>
        <taxon>Embryophyta</taxon>
        <taxon>Tracheophyta</taxon>
        <taxon>Spermatophyta</taxon>
        <taxon>Magnoliopsida</taxon>
        <taxon>Liliopsida</taxon>
        <taxon>Poales</taxon>
        <taxon>Poaceae</taxon>
        <taxon>BOP clade</taxon>
        <taxon>Oryzoideae</taxon>
        <taxon>Oryzeae</taxon>
        <taxon>Oryzinae</taxon>
        <taxon>Oryza</taxon>
    </lineage>
</organism>
<dbReference type="Pfam" id="PF08276">
    <property type="entry name" value="PAN_2"/>
    <property type="match status" value="1"/>
</dbReference>
<dbReference type="eggNOG" id="ENOG502QUNW">
    <property type="taxonomic scope" value="Eukaryota"/>
</dbReference>
<name>J3L809_ORYBR</name>
<evidence type="ECO:0000259" key="1">
    <source>
        <dbReference type="Pfam" id="PF08276"/>
    </source>
</evidence>
<proteinExistence type="predicted"/>
<evidence type="ECO:0000313" key="2">
    <source>
        <dbReference type="EnsemblPlants" id="OB01G53650.1"/>
    </source>
</evidence>
<evidence type="ECO:0000313" key="3">
    <source>
        <dbReference type="Proteomes" id="UP000006038"/>
    </source>
</evidence>
<dbReference type="AlphaFoldDB" id="J3L809"/>
<reference evidence="2" key="2">
    <citation type="submission" date="2013-04" db="UniProtKB">
        <authorList>
            <consortium name="EnsemblPlants"/>
        </authorList>
    </citation>
    <scope>IDENTIFICATION</scope>
</reference>